<name>A0A822UWU9_AGRTU</name>
<dbReference type="AlphaFoldDB" id="A0A822UWU9"/>
<feature type="chain" id="PRO_5032681078" description="Lipocalin-like domain-containing protein" evidence="1">
    <location>
        <begin position="27"/>
        <end position="123"/>
    </location>
</feature>
<evidence type="ECO:0008006" key="4">
    <source>
        <dbReference type="Google" id="ProtNLM"/>
    </source>
</evidence>
<keyword evidence="1" id="KW-0732">Signal</keyword>
<gene>
    <name evidence="2" type="ORF">AGR4A_Cc180009</name>
</gene>
<proteinExistence type="predicted"/>
<dbReference type="PROSITE" id="PS51257">
    <property type="entry name" value="PROKAR_LIPOPROTEIN"/>
    <property type="match status" value="1"/>
</dbReference>
<organism evidence="2 3">
    <name type="scientific">Agrobacterium tumefaciens str. B6</name>
    <dbReference type="NCBI Taxonomy" id="1183423"/>
    <lineage>
        <taxon>Bacteria</taxon>
        <taxon>Pseudomonadati</taxon>
        <taxon>Pseudomonadota</taxon>
        <taxon>Alphaproteobacteria</taxon>
        <taxon>Hyphomicrobiales</taxon>
        <taxon>Rhizobiaceae</taxon>
        <taxon>Rhizobium/Agrobacterium group</taxon>
        <taxon>Agrobacterium</taxon>
        <taxon>Agrobacterium tumefaciens complex</taxon>
    </lineage>
</organism>
<comment type="caution">
    <text evidence="2">The sequence shown here is derived from an EMBL/GenBank/DDBJ whole genome shotgun (WGS) entry which is preliminary data.</text>
</comment>
<accession>A0A822UWU9</accession>
<evidence type="ECO:0000256" key="1">
    <source>
        <dbReference type="SAM" id="SignalP"/>
    </source>
</evidence>
<dbReference type="RefSeq" id="WP_060725032.1">
    <property type="nucleotide sequence ID" value="NZ_LMVK01000026.1"/>
</dbReference>
<dbReference type="EMBL" id="FCNL01000010">
    <property type="protein sequence ID" value="CVI15106.1"/>
    <property type="molecule type" value="Genomic_DNA"/>
</dbReference>
<evidence type="ECO:0000313" key="3">
    <source>
        <dbReference type="Proteomes" id="UP000192074"/>
    </source>
</evidence>
<protein>
    <recommendedName>
        <fullName evidence="4">Lipocalin-like domain-containing protein</fullName>
    </recommendedName>
</protein>
<sequence length="123" mass="13260">MKSIRSATPLLPLILMLAACAPNANAGDKLVGRWESPTWKFGGRPLVAQFSTDGKVEYTSSIANIGRHNGTWTLLESGELLIKSDTGREARCKIALSGKTLTFQTAQCMDGWDGFAGESLTKQ</sequence>
<evidence type="ECO:0000313" key="2">
    <source>
        <dbReference type="EMBL" id="CVI15106.1"/>
    </source>
</evidence>
<dbReference type="Proteomes" id="UP000192074">
    <property type="component" value="Unassembled WGS sequence"/>
</dbReference>
<feature type="signal peptide" evidence="1">
    <location>
        <begin position="1"/>
        <end position="26"/>
    </location>
</feature>
<reference evidence="2 3" key="1">
    <citation type="submission" date="2016-01" db="EMBL/GenBank/DDBJ databases">
        <authorList>
            <person name="Regsiter A."/>
            <person name="william w."/>
        </authorList>
    </citation>
    <scope>NUCLEOTIDE SEQUENCE [LARGE SCALE GENOMIC DNA]</scope>
    <source>
        <strain evidence="2 3">B6</strain>
    </source>
</reference>